<keyword evidence="3" id="KW-1185">Reference proteome</keyword>
<dbReference type="CDD" id="cd07344">
    <property type="entry name" value="M48_yhfN_like"/>
    <property type="match status" value="1"/>
</dbReference>
<protein>
    <submittedName>
        <fullName evidence="2">M48 family metallopeptidase</fullName>
    </submittedName>
</protein>
<proteinExistence type="predicted"/>
<feature type="domain" description="YgjP-like metallopeptidase" evidence="1">
    <location>
        <begin position="26"/>
        <end position="237"/>
    </location>
</feature>
<dbReference type="AlphaFoldDB" id="A0A5D0MEB1"/>
<evidence type="ECO:0000313" key="2">
    <source>
        <dbReference type="EMBL" id="TYB30732.1"/>
    </source>
</evidence>
<dbReference type="PANTHER" id="PTHR30399:SF1">
    <property type="entry name" value="UTP PYROPHOSPHATASE"/>
    <property type="match status" value="1"/>
</dbReference>
<dbReference type="EMBL" id="VSIX01000088">
    <property type="protein sequence ID" value="TYB30732.1"/>
    <property type="molecule type" value="Genomic_DNA"/>
</dbReference>
<comment type="caution">
    <text evidence="2">The sequence shown here is derived from an EMBL/GenBank/DDBJ whole genome shotgun (WGS) entry which is preliminary data.</text>
</comment>
<evidence type="ECO:0000259" key="1">
    <source>
        <dbReference type="Pfam" id="PF01863"/>
    </source>
</evidence>
<dbReference type="Pfam" id="PF01863">
    <property type="entry name" value="YgjP-like"/>
    <property type="match status" value="1"/>
</dbReference>
<name>A0A5D0MEB1_9BACT</name>
<dbReference type="Proteomes" id="UP000324143">
    <property type="component" value="Unassembled WGS sequence"/>
</dbReference>
<sequence>MGEEVYKLKVGKRDISYKVERTNRKTVGVIFDPEKGVIIRAPEKVNKNKIQNIVKKKSNWILKKIEEHEKIKGKPKKKEFVSGEKLSYLGRRYRIKSKEIKNSKKVKIKFYQGKFIIKTGDKLSKKEREQKVREKLIEWYKEHGKNFIQKRVVKFNKKLGIKPNKIKIKKQQKRWGSCSKNKTLNFNWKLLMAPVSVIDYIIVHELCHLLYPNHSKKYWTHVSTLIPDYKEKQEWLRVNGNELEI</sequence>
<reference evidence="2" key="1">
    <citation type="submission" date="2019-08" db="EMBL/GenBank/DDBJ databases">
        <title>Genomic characterization of a novel candidate phylum (ARYD3) from a high temperature, high salinity tertiary oil reservoir in north central Oklahoma, USA.</title>
        <authorList>
            <person name="Youssef N.H."/>
            <person name="Yadav A."/>
            <person name="Elshahed M.S."/>
        </authorList>
    </citation>
    <scope>NUCLEOTIDE SEQUENCE [LARGE SCALE GENOMIC DNA]</scope>
    <source>
        <strain evidence="2">ARYD3</strain>
    </source>
</reference>
<accession>A0A5D0MEB1</accession>
<dbReference type="PANTHER" id="PTHR30399">
    <property type="entry name" value="UNCHARACTERIZED PROTEIN YGJP"/>
    <property type="match status" value="1"/>
</dbReference>
<dbReference type="InterPro" id="IPR002725">
    <property type="entry name" value="YgjP-like_metallopeptidase"/>
</dbReference>
<dbReference type="InterPro" id="IPR053136">
    <property type="entry name" value="UTP_pyrophosphatase-like"/>
</dbReference>
<organism evidence="2 3">
    <name type="scientific">Candidatus Mcinerneyibacterium aminivorans</name>
    <dbReference type="NCBI Taxonomy" id="2703815"/>
    <lineage>
        <taxon>Bacteria</taxon>
        <taxon>Candidatus Macinerneyibacteriota</taxon>
        <taxon>Candidatus Mcinerneyibacteria</taxon>
        <taxon>Candidatus Mcinerneyibacteriales</taxon>
        <taxon>Candidatus Mcinerneyibacteriaceae</taxon>
        <taxon>Candidatus Mcinerneyibacterium</taxon>
    </lineage>
</organism>
<gene>
    <name evidence="2" type="ORF">FXF47_07735</name>
</gene>
<evidence type="ECO:0000313" key="3">
    <source>
        <dbReference type="Proteomes" id="UP000324143"/>
    </source>
</evidence>
<dbReference type="Gene3D" id="3.30.2010.10">
    <property type="entry name" value="Metalloproteases ('zincins'), catalytic domain"/>
    <property type="match status" value="1"/>
</dbReference>